<feature type="domain" description="ABC transporter" evidence="9">
    <location>
        <begin position="22"/>
        <end position="273"/>
    </location>
</feature>
<keyword evidence="5" id="KW-0547">Nucleotide-binding</keyword>
<evidence type="ECO:0000313" key="11">
    <source>
        <dbReference type="Proteomes" id="UP000523079"/>
    </source>
</evidence>
<gene>
    <name evidence="10" type="ORF">FHX74_002128</name>
</gene>
<evidence type="ECO:0000313" key="10">
    <source>
        <dbReference type="EMBL" id="MBA8794509.1"/>
    </source>
</evidence>
<feature type="compositionally biased region" description="Basic and acidic residues" evidence="8">
    <location>
        <begin position="368"/>
        <end position="381"/>
    </location>
</feature>
<evidence type="ECO:0000256" key="4">
    <source>
        <dbReference type="ARBA" id="ARBA00022475"/>
    </source>
</evidence>
<dbReference type="Pfam" id="PF00005">
    <property type="entry name" value="ABC_tran"/>
    <property type="match status" value="1"/>
</dbReference>
<dbReference type="InterPro" id="IPR003593">
    <property type="entry name" value="AAA+_ATPase"/>
</dbReference>
<feature type="compositionally biased region" description="Low complexity" evidence="8">
    <location>
        <begin position="345"/>
        <end position="358"/>
    </location>
</feature>
<comment type="similarity">
    <text evidence="2">Belongs to the ABC transporter superfamily.</text>
</comment>
<feature type="region of interest" description="Disordered" evidence="8">
    <location>
        <begin position="345"/>
        <end position="400"/>
    </location>
</feature>
<protein>
    <submittedName>
        <fullName evidence="10">Oligopeptide transport system ATP-binding protein</fullName>
    </submittedName>
</protein>
<dbReference type="PANTHER" id="PTHR43297">
    <property type="entry name" value="OLIGOPEPTIDE TRANSPORT ATP-BINDING PROTEIN APPD"/>
    <property type="match status" value="1"/>
</dbReference>
<evidence type="ECO:0000256" key="8">
    <source>
        <dbReference type="SAM" id="MobiDB-lite"/>
    </source>
</evidence>
<keyword evidence="3" id="KW-0813">Transport</keyword>
<keyword evidence="7" id="KW-0472">Membrane</keyword>
<reference evidence="10 11" key="1">
    <citation type="submission" date="2020-07" db="EMBL/GenBank/DDBJ databases">
        <title>Sequencing the genomes of 1000 actinobacteria strains.</title>
        <authorList>
            <person name="Klenk H.-P."/>
        </authorList>
    </citation>
    <scope>NUCLEOTIDE SEQUENCE [LARGE SCALE GENOMIC DNA]</scope>
    <source>
        <strain evidence="10 11">DSM 100723</strain>
    </source>
</reference>
<dbReference type="InterPro" id="IPR013563">
    <property type="entry name" value="Oligopep_ABC_C"/>
</dbReference>
<evidence type="ECO:0000256" key="1">
    <source>
        <dbReference type="ARBA" id="ARBA00004202"/>
    </source>
</evidence>
<sequence length="400" mass="42789">MASTTKLVDKTSSWQPTDGLLLEVDDLQVEFRTRDGVAKAINGVSFELREGETLSILGESGSGKSVSAQAIMGILDSPPGFITGGQVRYCGTDILTLPEEQRRRIRGPEISMVFQDALSALNPVFPVGWQIAEMFRKHRGTNRTDAMAQAVRLMERVQIPGAKQRVRAYPHQFSGGMRQRIMIAMAIALDPAVLIADEPTTALDVTVQAQIMSLLKELQTERRMGLILITHDLGVVADVADRIAVMYAGRIVEQADVFDLYAQPGHPYTEGLLESIPRLDQKGQRLAAIGGLPPNLMHIPSGCPFHPRCRYAEDVCRADPPPPLREVGVHRLAACHVSERLLAKEGTPAQAGPAPATGAGDGGGGDAGAHHGDHGDERGGDGDMDGDMGGDGDVEGGSGR</sequence>
<organism evidence="10 11">
    <name type="scientific">Microlunatus kandeliicorticis</name>
    <dbReference type="NCBI Taxonomy" id="1759536"/>
    <lineage>
        <taxon>Bacteria</taxon>
        <taxon>Bacillati</taxon>
        <taxon>Actinomycetota</taxon>
        <taxon>Actinomycetes</taxon>
        <taxon>Propionibacteriales</taxon>
        <taxon>Propionibacteriaceae</taxon>
        <taxon>Microlunatus</taxon>
    </lineage>
</organism>
<comment type="subcellular location">
    <subcellularLocation>
        <location evidence="1">Cell membrane</location>
        <topology evidence="1">Peripheral membrane protein</topology>
    </subcellularLocation>
</comment>
<dbReference type="InterPro" id="IPR050388">
    <property type="entry name" value="ABC_Ni/Peptide_Import"/>
</dbReference>
<accession>A0A7W3ISN4</accession>
<dbReference type="SMART" id="SM00382">
    <property type="entry name" value="AAA"/>
    <property type="match status" value="1"/>
</dbReference>
<dbReference type="CDD" id="cd03257">
    <property type="entry name" value="ABC_NikE_OppD_transporters"/>
    <property type="match status" value="1"/>
</dbReference>
<keyword evidence="6 10" id="KW-0067">ATP-binding</keyword>
<dbReference type="Pfam" id="PF08352">
    <property type="entry name" value="oligo_HPY"/>
    <property type="match status" value="1"/>
</dbReference>
<evidence type="ECO:0000256" key="7">
    <source>
        <dbReference type="ARBA" id="ARBA00023136"/>
    </source>
</evidence>
<dbReference type="GO" id="GO:0016887">
    <property type="term" value="F:ATP hydrolysis activity"/>
    <property type="evidence" value="ECO:0007669"/>
    <property type="project" value="InterPro"/>
</dbReference>
<dbReference type="GO" id="GO:0015833">
    <property type="term" value="P:peptide transport"/>
    <property type="evidence" value="ECO:0007669"/>
    <property type="project" value="InterPro"/>
</dbReference>
<dbReference type="InterPro" id="IPR003439">
    <property type="entry name" value="ABC_transporter-like_ATP-bd"/>
</dbReference>
<evidence type="ECO:0000259" key="9">
    <source>
        <dbReference type="PROSITE" id="PS50893"/>
    </source>
</evidence>
<feature type="compositionally biased region" description="Acidic residues" evidence="8">
    <location>
        <begin position="382"/>
        <end position="394"/>
    </location>
</feature>
<evidence type="ECO:0000256" key="6">
    <source>
        <dbReference type="ARBA" id="ARBA00022840"/>
    </source>
</evidence>
<keyword evidence="4" id="KW-1003">Cell membrane</keyword>
<name>A0A7W3ISN4_9ACTN</name>
<dbReference type="AlphaFoldDB" id="A0A7W3ISN4"/>
<dbReference type="EMBL" id="JACGWT010000003">
    <property type="protein sequence ID" value="MBA8794509.1"/>
    <property type="molecule type" value="Genomic_DNA"/>
</dbReference>
<dbReference type="InterPro" id="IPR027417">
    <property type="entry name" value="P-loop_NTPase"/>
</dbReference>
<dbReference type="Gene3D" id="3.40.50.300">
    <property type="entry name" value="P-loop containing nucleotide triphosphate hydrolases"/>
    <property type="match status" value="1"/>
</dbReference>
<dbReference type="SUPFAM" id="SSF52540">
    <property type="entry name" value="P-loop containing nucleoside triphosphate hydrolases"/>
    <property type="match status" value="1"/>
</dbReference>
<evidence type="ECO:0000256" key="2">
    <source>
        <dbReference type="ARBA" id="ARBA00005417"/>
    </source>
</evidence>
<dbReference type="Proteomes" id="UP000523079">
    <property type="component" value="Unassembled WGS sequence"/>
</dbReference>
<keyword evidence="11" id="KW-1185">Reference proteome</keyword>
<dbReference type="FunFam" id="3.40.50.300:FF:000016">
    <property type="entry name" value="Oligopeptide ABC transporter ATP-binding component"/>
    <property type="match status" value="1"/>
</dbReference>
<dbReference type="NCBIfam" id="TIGR01727">
    <property type="entry name" value="oligo_HPY"/>
    <property type="match status" value="1"/>
</dbReference>
<dbReference type="PROSITE" id="PS50893">
    <property type="entry name" value="ABC_TRANSPORTER_2"/>
    <property type="match status" value="1"/>
</dbReference>
<dbReference type="GO" id="GO:0005524">
    <property type="term" value="F:ATP binding"/>
    <property type="evidence" value="ECO:0007669"/>
    <property type="project" value="UniProtKB-KW"/>
</dbReference>
<dbReference type="InterPro" id="IPR017871">
    <property type="entry name" value="ABC_transporter-like_CS"/>
</dbReference>
<evidence type="ECO:0000256" key="5">
    <source>
        <dbReference type="ARBA" id="ARBA00022741"/>
    </source>
</evidence>
<proteinExistence type="inferred from homology"/>
<comment type="caution">
    <text evidence="10">The sequence shown here is derived from an EMBL/GenBank/DDBJ whole genome shotgun (WGS) entry which is preliminary data.</text>
</comment>
<dbReference type="PANTHER" id="PTHR43297:SF2">
    <property type="entry name" value="DIPEPTIDE TRANSPORT ATP-BINDING PROTEIN DPPD"/>
    <property type="match status" value="1"/>
</dbReference>
<evidence type="ECO:0000256" key="3">
    <source>
        <dbReference type="ARBA" id="ARBA00022448"/>
    </source>
</evidence>
<dbReference type="PROSITE" id="PS00211">
    <property type="entry name" value="ABC_TRANSPORTER_1"/>
    <property type="match status" value="1"/>
</dbReference>
<dbReference type="GO" id="GO:0005886">
    <property type="term" value="C:plasma membrane"/>
    <property type="evidence" value="ECO:0007669"/>
    <property type="project" value="UniProtKB-SubCell"/>
</dbReference>